<keyword evidence="2" id="KW-0732">Signal</keyword>
<dbReference type="InterPro" id="IPR041183">
    <property type="entry name" value="Cyclophilin-like"/>
</dbReference>
<feature type="signal peptide" evidence="2">
    <location>
        <begin position="1"/>
        <end position="27"/>
    </location>
</feature>
<dbReference type="RefSeq" id="WP_310113138.1">
    <property type="nucleotide sequence ID" value="NZ_JAVDTN010000011.1"/>
</dbReference>
<evidence type="ECO:0000259" key="3">
    <source>
        <dbReference type="Pfam" id="PF18050"/>
    </source>
</evidence>
<sequence length="179" mass="18110">MRQKKPTLAAIIALALPLAGCSTPSPGTDSGPAPPTSPQEASSTAAGSSPPSQGSSAATAAETTPITIDIDGGTVTGALSSNATARSLIQQLPLTLSFRDYGGQEKIAELPEALSLDGVPAGDSAEPLTIGYYAPDQALVLYYESVGYSRGIVRIGSFDDLAAIRDQTSGFTARLAPAD</sequence>
<dbReference type="EMBL" id="JAVDWN010000011">
    <property type="protein sequence ID" value="MDR7165050.1"/>
    <property type="molecule type" value="Genomic_DNA"/>
</dbReference>
<protein>
    <recommendedName>
        <fullName evidence="3">Cyclophilin-like domain-containing protein</fullName>
    </recommendedName>
</protein>
<dbReference type="Gene3D" id="2.40.100.20">
    <property type="match status" value="1"/>
</dbReference>
<dbReference type="AlphaFoldDB" id="A0AAW8NEB8"/>
<evidence type="ECO:0000313" key="5">
    <source>
        <dbReference type="Proteomes" id="UP001262032"/>
    </source>
</evidence>
<organism evidence="4 5">
    <name type="scientific">Pseudarthrobacter oxydans</name>
    <name type="common">Arthrobacter oxydans</name>
    <dbReference type="NCBI Taxonomy" id="1671"/>
    <lineage>
        <taxon>Bacteria</taxon>
        <taxon>Bacillati</taxon>
        <taxon>Actinomycetota</taxon>
        <taxon>Actinomycetes</taxon>
        <taxon>Micrococcales</taxon>
        <taxon>Micrococcaceae</taxon>
        <taxon>Pseudarthrobacter</taxon>
    </lineage>
</organism>
<proteinExistence type="predicted"/>
<dbReference type="Pfam" id="PF18050">
    <property type="entry name" value="Cyclophil_like2"/>
    <property type="match status" value="1"/>
</dbReference>
<dbReference type="SUPFAM" id="SSF50891">
    <property type="entry name" value="Cyclophilin-like"/>
    <property type="match status" value="1"/>
</dbReference>
<dbReference type="InterPro" id="IPR029000">
    <property type="entry name" value="Cyclophilin-like_dom_sf"/>
</dbReference>
<feature type="chain" id="PRO_5043353459" description="Cyclophilin-like domain-containing protein" evidence="2">
    <location>
        <begin position="28"/>
        <end position="179"/>
    </location>
</feature>
<evidence type="ECO:0000256" key="1">
    <source>
        <dbReference type="SAM" id="MobiDB-lite"/>
    </source>
</evidence>
<feature type="region of interest" description="Disordered" evidence="1">
    <location>
        <begin position="21"/>
        <end position="60"/>
    </location>
</feature>
<evidence type="ECO:0000313" key="4">
    <source>
        <dbReference type="EMBL" id="MDR7165050.1"/>
    </source>
</evidence>
<comment type="caution">
    <text evidence="4">The sequence shown here is derived from an EMBL/GenBank/DDBJ whole genome shotgun (WGS) entry which is preliminary data.</text>
</comment>
<accession>A0AAW8NEB8</accession>
<evidence type="ECO:0000256" key="2">
    <source>
        <dbReference type="SAM" id="SignalP"/>
    </source>
</evidence>
<dbReference type="GeneID" id="97423455"/>
<feature type="domain" description="Cyclophilin-like" evidence="3">
    <location>
        <begin position="68"/>
        <end position="174"/>
    </location>
</feature>
<gene>
    <name evidence="4" type="ORF">J2X12_003095</name>
</gene>
<feature type="compositionally biased region" description="Low complexity" evidence="1">
    <location>
        <begin position="41"/>
        <end position="60"/>
    </location>
</feature>
<name>A0AAW8NEB8_PSEOX</name>
<reference evidence="4" key="1">
    <citation type="submission" date="2023-07" db="EMBL/GenBank/DDBJ databases">
        <title>Sorghum-associated microbial communities from plants grown in Nebraska, USA.</title>
        <authorList>
            <person name="Schachtman D."/>
        </authorList>
    </citation>
    <scope>NUCLEOTIDE SEQUENCE</scope>
    <source>
        <strain evidence="4">BE261</strain>
    </source>
</reference>
<dbReference type="Proteomes" id="UP001262032">
    <property type="component" value="Unassembled WGS sequence"/>
</dbReference>